<feature type="transmembrane region" description="Helical" evidence="4">
    <location>
        <begin position="86"/>
        <end position="104"/>
    </location>
</feature>
<dbReference type="Gene3D" id="1.20.1250.20">
    <property type="entry name" value="MFS general substrate transporter like domains"/>
    <property type="match status" value="1"/>
</dbReference>
<dbReference type="GO" id="GO:0005886">
    <property type="term" value="C:plasma membrane"/>
    <property type="evidence" value="ECO:0007669"/>
    <property type="project" value="TreeGrafter"/>
</dbReference>
<sequence length="197" mass="21983">MSHNFMNNSNVLSYIKNNKILCATSIVHLFYDGVTNMHYLLFTLWQQQFGLSMGQVGMLKMLFTGAMSALQIPAGEFGRISGERKVLIGGTLLISTSLLLYAYISSMFSLVVLIILAGISASVQHPLASSFISRHYSSEQTRVALSTYNFFGDVGKRSTPFFIFFVTHINGLGYRHTLYCFSWYLCLLCPSIPVTKG</sequence>
<evidence type="ECO:0000259" key="5">
    <source>
        <dbReference type="PROSITE" id="PS50850"/>
    </source>
</evidence>
<proteinExistence type="predicted"/>
<name>A0AAU7QCX7_9GAMM</name>
<feature type="domain" description="Major facilitator superfamily (MFS) profile" evidence="5">
    <location>
        <begin position="1"/>
        <end position="197"/>
    </location>
</feature>
<keyword evidence="3 4" id="KW-0472">Membrane</keyword>
<accession>A0AAU7QCX7</accession>
<protein>
    <submittedName>
        <fullName evidence="6">MFS transporter</fullName>
    </submittedName>
</protein>
<evidence type="ECO:0000256" key="3">
    <source>
        <dbReference type="ARBA" id="ARBA00023136"/>
    </source>
</evidence>
<keyword evidence="1 4" id="KW-0812">Transmembrane</keyword>
<feature type="transmembrane region" description="Helical" evidence="4">
    <location>
        <begin position="20"/>
        <end position="41"/>
    </location>
</feature>
<keyword evidence="2 4" id="KW-1133">Transmembrane helix</keyword>
<dbReference type="PROSITE" id="PS50850">
    <property type="entry name" value="MFS"/>
    <property type="match status" value="1"/>
</dbReference>
<evidence type="ECO:0000313" key="6">
    <source>
        <dbReference type="EMBL" id="XBS70983.1"/>
    </source>
</evidence>
<dbReference type="PANTHER" id="PTHR43129">
    <property type="entry name" value="FOSMIDOMYCIN RESISTANCE PROTEIN"/>
    <property type="match status" value="1"/>
</dbReference>
<organism evidence="6">
    <name type="scientific">Acerihabitans sp. KWT182</name>
    <dbReference type="NCBI Taxonomy" id="3157919"/>
    <lineage>
        <taxon>Bacteria</taxon>
        <taxon>Pseudomonadati</taxon>
        <taxon>Pseudomonadota</taxon>
        <taxon>Gammaproteobacteria</taxon>
        <taxon>Enterobacterales</taxon>
        <taxon>Pectobacteriaceae</taxon>
        <taxon>Acerihabitans</taxon>
    </lineage>
</organism>
<feature type="transmembrane region" description="Helical" evidence="4">
    <location>
        <begin position="53"/>
        <end position="74"/>
    </location>
</feature>
<dbReference type="Pfam" id="PF07690">
    <property type="entry name" value="MFS_1"/>
    <property type="match status" value="1"/>
</dbReference>
<dbReference type="GO" id="GO:0022857">
    <property type="term" value="F:transmembrane transporter activity"/>
    <property type="evidence" value="ECO:0007669"/>
    <property type="project" value="InterPro"/>
</dbReference>
<gene>
    <name evidence="6" type="ORF">ABK905_08135</name>
</gene>
<feature type="transmembrane region" description="Helical" evidence="4">
    <location>
        <begin position="110"/>
        <end position="132"/>
    </location>
</feature>
<dbReference type="SUPFAM" id="SSF103473">
    <property type="entry name" value="MFS general substrate transporter"/>
    <property type="match status" value="1"/>
</dbReference>
<dbReference type="InterPro" id="IPR036259">
    <property type="entry name" value="MFS_trans_sf"/>
</dbReference>
<dbReference type="AlphaFoldDB" id="A0AAU7QCX7"/>
<evidence type="ECO:0000256" key="1">
    <source>
        <dbReference type="ARBA" id="ARBA00022692"/>
    </source>
</evidence>
<reference evidence="6" key="1">
    <citation type="submission" date="2024-06" db="EMBL/GenBank/DDBJ databases">
        <authorList>
            <person name="Coelho C."/>
            <person name="Bento M."/>
            <person name="Garcia E."/>
            <person name="Camelo A."/>
            <person name="Brandao I."/>
            <person name="Espirito Santo C."/>
            <person name="Trovao J."/>
            <person name="Verissimo A."/>
            <person name="Costa J."/>
            <person name="Tiago I."/>
        </authorList>
    </citation>
    <scope>NUCLEOTIDE SEQUENCE</scope>
    <source>
        <strain evidence="6">KWT182</strain>
    </source>
</reference>
<dbReference type="PANTHER" id="PTHR43129:SF1">
    <property type="entry name" value="FOSMIDOMYCIN RESISTANCE PROTEIN"/>
    <property type="match status" value="1"/>
</dbReference>
<dbReference type="InterPro" id="IPR020846">
    <property type="entry name" value="MFS_dom"/>
</dbReference>
<evidence type="ECO:0000256" key="4">
    <source>
        <dbReference type="SAM" id="Phobius"/>
    </source>
</evidence>
<dbReference type="EMBL" id="CP157947">
    <property type="protein sequence ID" value="XBS70983.1"/>
    <property type="molecule type" value="Genomic_DNA"/>
</dbReference>
<dbReference type="InterPro" id="IPR011701">
    <property type="entry name" value="MFS"/>
</dbReference>
<evidence type="ECO:0000256" key="2">
    <source>
        <dbReference type="ARBA" id="ARBA00022989"/>
    </source>
</evidence>